<dbReference type="RefSeq" id="WP_329360078.1">
    <property type="nucleotide sequence ID" value="NZ_CP109490.1"/>
</dbReference>
<dbReference type="EMBL" id="CP109491">
    <property type="protein sequence ID" value="WUX41999.1"/>
    <property type="molecule type" value="Genomic_DNA"/>
</dbReference>
<feature type="compositionally biased region" description="Basic and acidic residues" evidence="1">
    <location>
        <begin position="130"/>
        <end position="142"/>
    </location>
</feature>
<feature type="region of interest" description="Disordered" evidence="1">
    <location>
        <begin position="128"/>
        <end position="151"/>
    </location>
</feature>
<organism evidence="2 3">
    <name type="scientific">Streptomyces anulatus</name>
    <name type="common">Streptomyces chrysomallus</name>
    <dbReference type="NCBI Taxonomy" id="1892"/>
    <lineage>
        <taxon>Bacteria</taxon>
        <taxon>Bacillati</taxon>
        <taxon>Actinomycetota</taxon>
        <taxon>Actinomycetes</taxon>
        <taxon>Kitasatosporales</taxon>
        <taxon>Streptomycetaceae</taxon>
        <taxon>Streptomyces</taxon>
    </lineage>
</organism>
<reference evidence="2" key="1">
    <citation type="submission" date="2022-10" db="EMBL/GenBank/DDBJ databases">
        <title>The complete genomes of actinobacterial strains from the NBC collection.</title>
        <authorList>
            <person name="Joergensen T.S."/>
            <person name="Alvarez Arevalo M."/>
            <person name="Sterndorff E.B."/>
            <person name="Faurdal D."/>
            <person name="Vuksanovic O."/>
            <person name="Mourched A.-S."/>
            <person name="Charusanti P."/>
            <person name="Shaw S."/>
            <person name="Blin K."/>
            <person name="Weber T."/>
        </authorList>
    </citation>
    <scope>NUCLEOTIDE SEQUENCE</scope>
    <source>
        <strain evidence="2">NBC_01436</strain>
    </source>
</reference>
<evidence type="ECO:0000256" key="1">
    <source>
        <dbReference type="SAM" id="MobiDB-lite"/>
    </source>
</evidence>
<dbReference type="Gene3D" id="3.40.50.12580">
    <property type="match status" value="1"/>
</dbReference>
<dbReference type="InterPro" id="IPR043148">
    <property type="entry name" value="TagF_C"/>
</dbReference>
<dbReference type="Proteomes" id="UP001431926">
    <property type="component" value="Chromosome"/>
</dbReference>
<protein>
    <recommendedName>
        <fullName evidence="4">Translation initiation factor 2</fullName>
    </recommendedName>
</protein>
<keyword evidence="3" id="KW-1185">Reference proteome</keyword>
<evidence type="ECO:0008006" key="4">
    <source>
        <dbReference type="Google" id="ProtNLM"/>
    </source>
</evidence>
<evidence type="ECO:0000313" key="2">
    <source>
        <dbReference type="EMBL" id="WUX41999.1"/>
    </source>
</evidence>
<dbReference type="SUPFAM" id="SSF53756">
    <property type="entry name" value="UDP-Glycosyltransferase/glycogen phosphorylase"/>
    <property type="match status" value="1"/>
</dbReference>
<proteinExistence type="predicted"/>
<evidence type="ECO:0000313" key="3">
    <source>
        <dbReference type="Proteomes" id="UP001431926"/>
    </source>
</evidence>
<sequence>MDEEQDQWIRVPVGDDAARWATRVRCRRVLFVVHNVTSATRLLDVLPLFHDDLGVQLLATCTGSSAFRSGVADLLADTGLPVLPWEQSLATPVDLAISASFGGELGAIQGPLIILSHGIGYTKRLATPSTEHRAPSTEHRAPSSDAATLSRSAPPPVFGLAPDWLLADGVPLADALVLSHPEQFERLAAACPEALPTAVLAGDPCFDRMLAARPYRDRFRRALGVGRGQRLVLLNSTWSPRSLLGDGNGEEAGGGDDALPALLPRLASELPADEYRVAAVLHPNIWHGHGPGQIRAWLDRAGRAGLALIDPLEDWRQALLAADVVIGDHGSVTYYAAALGTPVLLGAAPLDSLDPDAPIADFIRTAPGLDARAPLRGQVDALIESHIPQPGPMRFTSSVPGEAAVRLRRAFYGLMAAPEPPGPALLLPLPLPDPEPALRTAPLYVLTRVLAGPEVIVTRYADPAREPAGAGDAHLAVHEDTRDPGQLGLADVVFRNGAPDDPRFGPPGRWAAEVLDRHPHCALAAYVTGPSSCVVRTRDGALLRLTAGAEADADPAVYASAVHAWLAAGRTLAALVEDGLTVRTGSTDHHVVVAAEADGPTTGGTRQRPSPTPADRNTAHANGADTPRAGRRSPRTGS</sequence>
<accession>A0ABZ1ZT90</accession>
<gene>
    <name evidence="2" type="ORF">OG367_04925</name>
</gene>
<name>A0ABZ1ZT90_STRAQ</name>
<feature type="region of interest" description="Disordered" evidence="1">
    <location>
        <begin position="591"/>
        <end position="638"/>
    </location>
</feature>
<feature type="compositionally biased region" description="Basic residues" evidence="1">
    <location>
        <begin position="629"/>
        <end position="638"/>
    </location>
</feature>